<evidence type="ECO:0000313" key="2">
    <source>
        <dbReference type="EMBL" id="EDW08560.2"/>
    </source>
</evidence>
<evidence type="ECO:0000256" key="1">
    <source>
        <dbReference type="SAM" id="SignalP"/>
    </source>
</evidence>
<dbReference type="EMBL" id="CH933808">
    <property type="protein sequence ID" value="EDW08560.2"/>
    <property type="molecule type" value="Genomic_DNA"/>
</dbReference>
<dbReference type="Pfam" id="PF06477">
    <property type="entry name" value="DUF1091"/>
    <property type="match status" value="1"/>
</dbReference>
<name>B4KTJ9_DROMO</name>
<dbReference type="PANTHER" id="PTHR20898">
    <property type="entry name" value="DAEDALUS ON 3-RELATED-RELATED"/>
    <property type="match status" value="1"/>
</dbReference>
<dbReference type="OrthoDB" id="7845501at2759"/>
<dbReference type="InParanoid" id="B4KTJ9"/>
<dbReference type="HOGENOM" id="CLU_116900_0_0_1"/>
<dbReference type="AlphaFoldDB" id="B4KTJ9"/>
<feature type="signal peptide" evidence="1">
    <location>
        <begin position="1"/>
        <end position="20"/>
    </location>
</feature>
<accession>B4KTJ9</accession>
<dbReference type="eggNOG" id="ENOG502T6TZ">
    <property type="taxonomic scope" value="Eukaryota"/>
</dbReference>
<dbReference type="KEGG" id="dmo:Dmoj_GI20031"/>
<dbReference type="SMART" id="SM00697">
    <property type="entry name" value="DM8"/>
    <property type="match status" value="1"/>
</dbReference>
<evidence type="ECO:0000313" key="3">
    <source>
        <dbReference type="Proteomes" id="UP000009192"/>
    </source>
</evidence>
<dbReference type="Proteomes" id="UP000009192">
    <property type="component" value="Unassembled WGS sequence"/>
</dbReference>
<proteinExistence type="predicted"/>
<organism evidence="2 3">
    <name type="scientific">Drosophila mojavensis</name>
    <name type="common">Fruit fly</name>
    <dbReference type="NCBI Taxonomy" id="7230"/>
    <lineage>
        <taxon>Eukaryota</taxon>
        <taxon>Metazoa</taxon>
        <taxon>Ecdysozoa</taxon>
        <taxon>Arthropoda</taxon>
        <taxon>Hexapoda</taxon>
        <taxon>Insecta</taxon>
        <taxon>Pterygota</taxon>
        <taxon>Neoptera</taxon>
        <taxon>Endopterygota</taxon>
        <taxon>Diptera</taxon>
        <taxon>Brachycera</taxon>
        <taxon>Muscomorpha</taxon>
        <taxon>Ephydroidea</taxon>
        <taxon>Drosophilidae</taxon>
        <taxon>Drosophila</taxon>
    </lineage>
</organism>
<sequence length="173" mass="20482">MLFLRMIPFFAFIGIISITADLEFNNVNCFTYDKQFMEYEYCYLKAVNRTYKYLSLKAVLHKLPVYTAKVVFKIAKRDTRNIFERFNGSINACTFLKDRKNPFASLIFSTFAPFSNLNHTCPFNHDIILDKLPIQYVNSVVKNFFPFGRYLLNLTFYNENILRTDIIVYFTNT</sequence>
<gene>
    <name evidence="2" type="primary">Dmoj\GI20031</name>
    <name evidence="2" type="ORF">Dmoj_GI20031</name>
</gene>
<keyword evidence="3" id="KW-1185">Reference proteome</keyword>
<dbReference type="InterPro" id="IPR010512">
    <property type="entry name" value="DUF1091"/>
</dbReference>
<dbReference type="PANTHER" id="PTHR20898:SF0">
    <property type="entry name" value="DAEDALUS ON 3-RELATED"/>
    <property type="match status" value="1"/>
</dbReference>
<keyword evidence="1" id="KW-0732">Signal</keyword>
<protein>
    <recommendedName>
        <fullName evidence="4">MD-2-related lipid-recognition domain-containing protein</fullName>
    </recommendedName>
</protein>
<reference evidence="2 3" key="1">
    <citation type="journal article" date="2007" name="Nature">
        <title>Evolution of genes and genomes on the Drosophila phylogeny.</title>
        <authorList>
            <consortium name="Drosophila 12 Genomes Consortium"/>
            <person name="Clark A.G."/>
            <person name="Eisen M.B."/>
            <person name="Smith D.R."/>
            <person name="Bergman C.M."/>
            <person name="Oliver B."/>
            <person name="Markow T.A."/>
            <person name="Kaufman T.C."/>
            <person name="Kellis M."/>
            <person name="Gelbart W."/>
            <person name="Iyer V.N."/>
            <person name="Pollard D.A."/>
            <person name="Sackton T.B."/>
            <person name="Larracuente A.M."/>
            <person name="Singh N.D."/>
            <person name="Abad J.P."/>
            <person name="Abt D.N."/>
            <person name="Adryan B."/>
            <person name="Aguade M."/>
            <person name="Akashi H."/>
            <person name="Anderson W.W."/>
            <person name="Aquadro C.F."/>
            <person name="Ardell D.H."/>
            <person name="Arguello R."/>
            <person name="Artieri C.G."/>
            <person name="Barbash D.A."/>
            <person name="Barker D."/>
            <person name="Barsanti P."/>
            <person name="Batterham P."/>
            <person name="Batzoglou S."/>
            <person name="Begun D."/>
            <person name="Bhutkar A."/>
            <person name="Blanco E."/>
            <person name="Bosak S.A."/>
            <person name="Bradley R.K."/>
            <person name="Brand A.D."/>
            <person name="Brent M.R."/>
            <person name="Brooks A.N."/>
            <person name="Brown R.H."/>
            <person name="Butlin R.K."/>
            <person name="Caggese C."/>
            <person name="Calvi B.R."/>
            <person name="Bernardo de Carvalho A."/>
            <person name="Caspi A."/>
            <person name="Castrezana S."/>
            <person name="Celniker S.E."/>
            <person name="Chang J.L."/>
            <person name="Chapple C."/>
            <person name="Chatterji S."/>
            <person name="Chinwalla A."/>
            <person name="Civetta A."/>
            <person name="Clifton S.W."/>
            <person name="Comeron J.M."/>
            <person name="Costello J.C."/>
            <person name="Coyne J.A."/>
            <person name="Daub J."/>
            <person name="David R.G."/>
            <person name="Delcher A.L."/>
            <person name="Delehaunty K."/>
            <person name="Do C.B."/>
            <person name="Ebling H."/>
            <person name="Edwards K."/>
            <person name="Eickbush T."/>
            <person name="Evans J.D."/>
            <person name="Filipski A."/>
            <person name="Findeiss S."/>
            <person name="Freyhult E."/>
            <person name="Fulton L."/>
            <person name="Fulton R."/>
            <person name="Garcia A.C."/>
            <person name="Gardiner A."/>
            <person name="Garfield D.A."/>
            <person name="Garvin B.E."/>
            <person name="Gibson G."/>
            <person name="Gilbert D."/>
            <person name="Gnerre S."/>
            <person name="Godfrey J."/>
            <person name="Good R."/>
            <person name="Gotea V."/>
            <person name="Gravely B."/>
            <person name="Greenberg A.J."/>
            <person name="Griffiths-Jones S."/>
            <person name="Gross S."/>
            <person name="Guigo R."/>
            <person name="Gustafson E.A."/>
            <person name="Haerty W."/>
            <person name="Hahn M.W."/>
            <person name="Halligan D.L."/>
            <person name="Halpern A.L."/>
            <person name="Halter G.M."/>
            <person name="Han M.V."/>
            <person name="Heger A."/>
            <person name="Hillier L."/>
            <person name="Hinrichs A.S."/>
            <person name="Holmes I."/>
            <person name="Hoskins R.A."/>
            <person name="Hubisz M.J."/>
            <person name="Hultmark D."/>
            <person name="Huntley M.A."/>
            <person name="Jaffe D.B."/>
            <person name="Jagadeeshan S."/>
            <person name="Jeck W.R."/>
            <person name="Johnson J."/>
            <person name="Jones C.D."/>
            <person name="Jordan W.C."/>
            <person name="Karpen G.H."/>
            <person name="Kataoka E."/>
            <person name="Keightley P.D."/>
            <person name="Kheradpour P."/>
            <person name="Kirkness E.F."/>
            <person name="Koerich L.B."/>
            <person name="Kristiansen K."/>
            <person name="Kudrna D."/>
            <person name="Kulathinal R.J."/>
            <person name="Kumar S."/>
            <person name="Kwok R."/>
            <person name="Lander E."/>
            <person name="Langley C.H."/>
            <person name="Lapoint R."/>
            <person name="Lazzaro B.P."/>
            <person name="Lee S.J."/>
            <person name="Levesque L."/>
            <person name="Li R."/>
            <person name="Lin C.F."/>
            <person name="Lin M.F."/>
            <person name="Lindblad-Toh K."/>
            <person name="Llopart A."/>
            <person name="Long M."/>
            <person name="Low L."/>
            <person name="Lozovsky E."/>
            <person name="Lu J."/>
            <person name="Luo M."/>
            <person name="Machado C.A."/>
            <person name="Makalowski W."/>
            <person name="Marzo M."/>
            <person name="Matsuda M."/>
            <person name="Matzkin L."/>
            <person name="McAllister B."/>
            <person name="McBride C.S."/>
            <person name="McKernan B."/>
            <person name="McKernan K."/>
            <person name="Mendez-Lago M."/>
            <person name="Minx P."/>
            <person name="Mollenhauer M.U."/>
            <person name="Montooth K."/>
            <person name="Mount S.M."/>
            <person name="Mu X."/>
            <person name="Myers E."/>
            <person name="Negre B."/>
            <person name="Newfeld S."/>
            <person name="Nielsen R."/>
            <person name="Noor M.A."/>
            <person name="O'Grady P."/>
            <person name="Pachter L."/>
            <person name="Papaceit M."/>
            <person name="Parisi M.J."/>
            <person name="Parisi M."/>
            <person name="Parts L."/>
            <person name="Pedersen J.S."/>
            <person name="Pesole G."/>
            <person name="Phillippy A.M."/>
            <person name="Ponting C.P."/>
            <person name="Pop M."/>
            <person name="Porcelli D."/>
            <person name="Powell J.R."/>
            <person name="Prohaska S."/>
            <person name="Pruitt K."/>
            <person name="Puig M."/>
            <person name="Quesneville H."/>
            <person name="Ram K.R."/>
            <person name="Rand D."/>
            <person name="Rasmussen M.D."/>
            <person name="Reed L.K."/>
            <person name="Reenan R."/>
            <person name="Reily A."/>
            <person name="Remington K.A."/>
            <person name="Rieger T.T."/>
            <person name="Ritchie M.G."/>
            <person name="Robin C."/>
            <person name="Rogers Y.H."/>
            <person name="Rohde C."/>
            <person name="Rozas J."/>
            <person name="Rubenfield M.J."/>
            <person name="Ruiz A."/>
            <person name="Russo S."/>
            <person name="Salzberg S.L."/>
            <person name="Sanchez-Gracia A."/>
            <person name="Saranga D.J."/>
            <person name="Sato H."/>
            <person name="Schaeffer S.W."/>
            <person name="Schatz M.C."/>
            <person name="Schlenke T."/>
            <person name="Schwartz R."/>
            <person name="Segarra C."/>
            <person name="Singh R.S."/>
            <person name="Sirot L."/>
            <person name="Sirota M."/>
            <person name="Sisneros N.B."/>
            <person name="Smith C.D."/>
            <person name="Smith T.F."/>
            <person name="Spieth J."/>
            <person name="Stage D.E."/>
            <person name="Stark A."/>
            <person name="Stephan W."/>
            <person name="Strausberg R.L."/>
            <person name="Strempel S."/>
            <person name="Sturgill D."/>
            <person name="Sutton G."/>
            <person name="Sutton G.G."/>
            <person name="Tao W."/>
            <person name="Teichmann S."/>
            <person name="Tobari Y.N."/>
            <person name="Tomimura Y."/>
            <person name="Tsolas J.M."/>
            <person name="Valente V.L."/>
            <person name="Venter E."/>
            <person name="Venter J.C."/>
            <person name="Vicario S."/>
            <person name="Vieira F.G."/>
            <person name="Vilella A.J."/>
            <person name="Villasante A."/>
            <person name="Walenz B."/>
            <person name="Wang J."/>
            <person name="Wasserman M."/>
            <person name="Watts T."/>
            <person name="Wilson D."/>
            <person name="Wilson R.K."/>
            <person name="Wing R.A."/>
            <person name="Wolfner M.F."/>
            <person name="Wong A."/>
            <person name="Wong G.K."/>
            <person name="Wu C.I."/>
            <person name="Wu G."/>
            <person name="Yamamoto D."/>
            <person name="Yang H.P."/>
            <person name="Yang S.P."/>
            <person name="Yorke J.A."/>
            <person name="Yoshida K."/>
            <person name="Zdobnov E."/>
            <person name="Zhang P."/>
            <person name="Zhang Y."/>
            <person name="Zimin A.V."/>
            <person name="Baldwin J."/>
            <person name="Abdouelleil A."/>
            <person name="Abdulkadir J."/>
            <person name="Abebe A."/>
            <person name="Abera B."/>
            <person name="Abreu J."/>
            <person name="Acer S.C."/>
            <person name="Aftuck L."/>
            <person name="Alexander A."/>
            <person name="An P."/>
            <person name="Anderson E."/>
            <person name="Anderson S."/>
            <person name="Arachi H."/>
            <person name="Azer M."/>
            <person name="Bachantsang P."/>
            <person name="Barry A."/>
            <person name="Bayul T."/>
            <person name="Berlin A."/>
            <person name="Bessette D."/>
            <person name="Bloom T."/>
            <person name="Blye J."/>
            <person name="Boguslavskiy L."/>
            <person name="Bonnet C."/>
            <person name="Boukhgalter B."/>
            <person name="Bourzgui I."/>
            <person name="Brown A."/>
            <person name="Cahill P."/>
            <person name="Channer S."/>
            <person name="Cheshatsang Y."/>
            <person name="Chuda L."/>
            <person name="Citroen M."/>
            <person name="Collymore A."/>
            <person name="Cooke P."/>
            <person name="Costello M."/>
            <person name="D'Aco K."/>
            <person name="Daza R."/>
            <person name="De Haan G."/>
            <person name="DeGray S."/>
            <person name="DeMaso C."/>
            <person name="Dhargay N."/>
            <person name="Dooley K."/>
            <person name="Dooley E."/>
            <person name="Doricent M."/>
            <person name="Dorje P."/>
            <person name="Dorjee K."/>
            <person name="Dupes A."/>
            <person name="Elong R."/>
            <person name="Falk J."/>
            <person name="Farina A."/>
            <person name="Faro S."/>
            <person name="Ferguson D."/>
            <person name="Fisher S."/>
            <person name="Foley C.D."/>
            <person name="Franke A."/>
            <person name="Friedrich D."/>
            <person name="Gadbois L."/>
            <person name="Gearin G."/>
            <person name="Gearin C.R."/>
            <person name="Giannoukos G."/>
            <person name="Goode T."/>
            <person name="Graham J."/>
            <person name="Grandbois E."/>
            <person name="Grewal S."/>
            <person name="Gyaltsen K."/>
            <person name="Hafez N."/>
            <person name="Hagos B."/>
            <person name="Hall J."/>
            <person name="Henson C."/>
            <person name="Hollinger A."/>
            <person name="Honan T."/>
            <person name="Huard M.D."/>
            <person name="Hughes L."/>
            <person name="Hurhula B."/>
            <person name="Husby M.E."/>
            <person name="Kamat A."/>
            <person name="Kanga B."/>
            <person name="Kashin S."/>
            <person name="Khazanovich D."/>
            <person name="Kisner P."/>
            <person name="Lance K."/>
            <person name="Lara M."/>
            <person name="Lee W."/>
            <person name="Lennon N."/>
            <person name="Letendre F."/>
            <person name="LeVine R."/>
            <person name="Lipovsky A."/>
            <person name="Liu X."/>
            <person name="Liu J."/>
            <person name="Liu S."/>
            <person name="Lokyitsang T."/>
            <person name="Lokyitsang Y."/>
            <person name="Lubonja R."/>
            <person name="Lui A."/>
            <person name="MacDonald P."/>
            <person name="Magnisalis V."/>
            <person name="Maru K."/>
            <person name="Matthews C."/>
            <person name="McCusker W."/>
            <person name="McDonough S."/>
            <person name="Mehta T."/>
            <person name="Meldrim J."/>
            <person name="Meneus L."/>
            <person name="Mihai O."/>
            <person name="Mihalev A."/>
            <person name="Mihova T."/>
            <person name="Mittelman R."/>
            <person name="Mlenga V."/>
            <person name="Montmayeur A."/>
            <person name="Mulrain L."/>
            <person name="Navidi A."/>
            <person name="Naylor J."/>
            <person name="Negash T."/>
            <person name="Nguyen T."/>
            <person name="Nguyen N."/>
            <person name="Nicol R."/>
            <person name="Norbu C."/>
            <person name="Norbu N."/>
            <person name="Novod N."/>
            <person name="O'Neill B."/>
            <person name="Osman S."/>
            <person name="Markiewicz E."/>
            <person name="Oyono O.L."/>
            <person name="Patti C."/>
            <person name="Phunkhang P."/>
            <person name="Pierre F."/>
            <person name="Priest M."/>
            <person name="Raghuraman S."/>
            <person name="Rege F."/>
            <person name="Reyes R."/>
            <person name="Rise C."/>
            <person name="Rogov P."/>
            <person name="Ross K."/>
            <person name="Ryan E."/>
            <person name="Settipalli S."/>
            <person name="Shea T."/>
            <person name="Sherpa N."/>
            <person name="Shi L."/>
            <person name="Shih D."/>
            <person name="Sparrow T."/>
            <person name="Spaulding J."/>
            <person name="Stalker J."/>
            <person name="Stange-Thomann N."/>
            <person name="Stavropoulos S."/>
            <person name="Stone C."/>
            <person name="Strader C."/>
            <person name="Tesfaye S."/>
            <person name="Thomson T."/>
            <person name="Thoulutsang Y."/>
            <person name="Thoulutsang D."/>
            <person name="Topham K."/>
            <person name="Topping I."/>
            <person name="Tsamla T."/>
            <person name="Vassiliev H."/>
            <person name="Vo A."/>
            <person name="Wangchuk T."/>
            <person name="Wangdi T."/>
            <person name="Weiand M."/>
            <person name="Wilkinson J."/>
            <person name="Wilson A."/>
            <person name="Yadav S."/>
            <person name="Young G."/>
            <person name="Yu Q."/>
            <person name="Zembek L."/>
            <person name="Zhong D."/>
            <person name="Zimmer A."/>
            <person name="Zwirko Z."/>
            <person name="Jaffe D.B."/>
            <person name="Alvarez P."/>
            <person name="Brockman W."/>
            <person name="Butler J."/>
            <person name="Chin C."/>
            <person name="Gnerre S."/>
            <person name="Grabherr M."/>
            <person name="Kleber M."/>
            <person name="Mauceli E."/>
            <person name="MacCallum I."/>
        </authorList>
    </citation>
    <scope>NUCLEOTIDE SEQUENCE [LARGE SCALE GENOMIC DNA]</scope>
    <source>
        <strain evidence="3">Tucson 15081-1352.22</strain>
    </source>
</reference>
<feature type="chain" id="PRO_5006456743" description="MD-2-related lipid-recognition domain-containing protein" evidence="1">
    <location>
        <begin position="21"/>
        <end position="173"/>
    </location>
</feature>
<evidence type="ECO:0008006" key="4">
    <source>
        <dbReference type="Google" id="ProtNLM"/>
    </source>
</evidence>